<feature type="domain" description="Ground-like" evidence="1">
    <location>
        <begin position="87"/>
        <end position="157"/>
    </location>
</feature>
<protein>
    <submittedName>
        <fullName evidence="2">Ground-like domain protein</fullName>
    </submittedName>
</protein>
<dbReference type="EMBL" id="KE124795">
    <property type="protein sequence ID" value="EPB79379.1"/>
    <property type="molecule type" value="Genomic_DNA"/>
</dbReference>
<evidence type="ECO:0000313" key="2">
    <source>
        <dbReference type="EMBL" id="EPB79379.1"/>
    </source>
</evidence>
<dbReference type="InterPro" id="IPR007284">
    <property type="entry name" value="Ground-like_dom"/>
</dbReference>
<accession>A0A0D6M5H9</accession>
<dbReference type="AlphaFoldDB" id="A0A0D6M5H9"/>
<dbReference type="Proteomes" id="UP000054495">
    <property type="component" value="Unassembled WGS sequence"/>
</dbReference>
<organism evidence="2 3">
    <name type="scientific">Ancylostoma ceylanicum</name>
    <dbReference type="NCBI Taxonomy" id="53326"/>
    <lineage>
        <taxon>Eukaryota</taxon>
        <taxon>Metazoa</taxon>
        <taxon>Ecdysozoa</taxon>
        <taxon>Nematoda</taxon>
        <taxon>Chromadorea</taxon>
        <taxon>Rhabditida</taxon>
        <taxon>Rhabditina</taxon>
        <taxon>Rhabditomorpha</taxon>
        <taxon>Strongyloidea</taxon>
        <taxon>Ancylostomatidae</taxon>
        <taxon>Ancylostomatinae</taxon>
        <taxon>Ancylostoma</taxon>
    </lineage>
</organism>
<evidence type="ECO:0000259" key="1">
    <source>
        <dbReference type="Pfam" id="PF04155"/>
    </source>
</evidence>
<name>A0A0D6M5H9_9BILA</name>
<dbReference type="Pfam" id="PF04155">
    <property type="entry name" value="Ground-like"/>
    <property type="match status" value="1"/>
</dbReference>
<keyword evidence="3" id="KW-1185">Reference proteome</keyword>
<reference evidence="2 3" key="1">
    <citation type="submission" date="2013-05" db="EMBL/GenBank/DDBJ databases">
        <title>Draft genome of the parasitic nematode Anyclostoma ceylanicum.</title>
        <authorList>
            <person name="Mitreva M."/>
        </authorList>
    </citation>
    <scope>NUCLEOTIDE SEQUENCE [LARGE SCALE GENOMIC DNA]</scope>
</reference>
<sequence>MCACARPAYIPMYPTYSYRVPYPAYNSYAAVAEPQPLPVAGGCGGAPAVAPVPLPRPPAQNDCCCGCTSPCKYKRRAAAYGNKTAVDPACNNETLRSLIQEFITTDATSSKREIQKEAEEKLGVAVNVICGRGEFSYVAHTESFCQSSKDDITCYAFQPL</sequence>
<proteinExistence type="predicted"/>
<gene>
    <name evidence="2" type="ORF">ANCCEY_01538</name>
</gene>
<evidence type="ECO:0000313" key="3">
    <source>
        <dbReference type="Proteomes" id="UP000054495"/>
    </source>
</evidence>